<dbReference type="InterPro" id="IPR050589">
    <property type="entry name" value="Ikaros_C2H2-ZF"/>
</dbReference>
<dbReference type="FunFam" id="3.30.160.60:FF:000848">
    <property type="entry name" value="Zinc finger protein 35"/>
    <property type="match status" value="1"/>
</dbReference>
<feature type="domain" description="C2H2-type" evidence="15">
    <location>
        <begin position="231"/>
        <end position="258"/>
    </location>
</feature>
<dbReference type="FunFam" id="3.30.160.60:FF:000321">
    <property type="entry name" value="myeloid zinc finger 1 isoform X1"/>
    <property type="match status" value="1"/>
</dbReference>
<dbReference type="PANTHER" id="PTHR24404">
    <property type="entry name" value="ZINC FINGER PROTEIN"/>
    <property type="match status" value="1"/>
</dbReference>
<accession>A0A8C3FLH3</accession>
<protein>
    <recommendedName>
        <fullName evidence="15">C2H2-type domain-containing protein</fullName>
    </recommendedName>
</protein>
<keyword evidence="5" id="KW-0677">Repeat</keyword>
<evidence type="ECO:0000313" key="16">
    <source>
        <dbReference type="Ensembl" id="ENSCPBP00000008422.1"/>
    </source>
</evidence>
<evidence type="ECO:0000256" key="13">
    <source>
        <dbReference type="PROSITE-ProRule" id="PRU00042"/>
    </source>
</evidence>
<evidence type="ECO:0000256" key="11">
    <source>
        <dbReference type="ARBA" id="ARBA00023163"/>
    </source>
</evidence>
<feature type="domain" description="C2H2-type" evidence="15">
    <location>
        <begin position="175"/>
        <end position="202"/>
    </location>
</feature>
<evidence type="ECO:0000256" key="2">
    <source>
        <dbReference type="ARBA" id="ARBA00006991"/>
    </source>
</evidence>
<dbReference type="FunFam" id="3.30.160.60:FF:000295">
    <property type="entry name" value="zinc finger protein 19"/>
    <property type="match status" value="1"/>
</dbReference>
<sequence length="307" mass="34651">GWGRRSAQPAPSRVSFFPPSTGSDSCLDCLPIPAGERMVSENKEGNPQQEGPEHVEPGEMISGRSEEDVSQCAEQGEARESQCKPERQQRNHARENQCKSTHRSRVVKKIKETVQQRIPSGDRPHTCSFCGKSFCWRSRIHTGERPNRCNECGKSFSRHGNLLLHQRTHTGERPFKCPTCGESFVQLLKLVRHQRIHTGEKPYKCNECGKNFGDRSHFNKHQRVHTGEKPFKCSECGKSFGSSSDLIIHQRIHTGEKPYKCIECGRSFGRISMLFKSLHLTKQSATSQVSALAIGYSEVEVFLNLLC</sequence>
<dbReference type="FunFam" id="3.30.160.60:FF:002343">
    <property type="entry name" value="Zinc finger protein 33A"/>
    <property type="match status" value="1"/>
</dbReference>
<reference evidence="16" key="2">
    <citation type="submission" date="2025-09" db="UniProtKB">
        <authorList>
            <consortium name="Ensembl"/>
        </authorList>
    </citation>
    <scope>IDENTIFICATION</scope>
</reference>
<keyword evidence="11" id="KW-0804">Transcription</keyword>
<dbReference type="GO" id="GO:0006357">
    <property type="term" value="P:regulation of transcription by RNA polymerase II"/>
    <property type="evidence" value="ECO:0007669"/>
    <property type="project" value="TreeGrafter"/>
</dbReference>
<keyword evidence="7" id="KW-0862">Zinc</keyword>
<name>A0A8C3FLH3_CHRPI</name>
<evidence type="ECO:0000256" key="5">
    <source>
        <dbReference type="ARBA" id="ARBA00022737"/>
    </source>
</evidence>
<dbReference type="GO" id="GO:0003700">
    <property type="term" value="F:DNA-binding transcription factor activity"/>
    <property type="evidence" value="ECO:0007669"/>
    <property type="project" value="TreeGrafter"/>
</dbReference>
<keyword evidence="10" id="KW-0238">DNA-binding</keyword>
<feature type="domain" description="C2H2-type" evidence="15">
    <location>
        <begin position="147"/>
        <end position="174"/>
    </location>
</feature>
<evidence type="ECO:0000256" key="8">
    <source>
        <dbReference type="ARBA" id="ARBA00022843"/>
    </source>
</evidence>
<dbReference type="InterPro" id="IPR036236">
    <property type="entry name" value="Znf_C2H2_sf"/>
</dbReference>
<dbReference type="PANTHER" id="PTHR24404:SF114">
    <property type="entry name" value="KLUMPFUSS, ISOFORM B-RELATED"/>
    <property type="match status" value="1"/>
</dbReference>
<feature type="compositionally biased region" description="Basic and acidic residues" evidence="14">
    <location>
        <begin position="76"/>
        <end position="97"/>
    </location>
</feature>
<dbReference type="PROSITE" id="PS50157">
    <property type="entry name" value="ZINC_FINGER_C2H2_2"/>
    <property type="match status" value="4"/>
</dbReference>
<evidence type="ECO:0000259" key="15">
    <source>
        <dbReference type="PROSITE" id="PS50157"/>
    </source>
</evidence>
<keyword evidence="8" id="KW-0832">Ubl conjugation</keyword>
<dbReference type="InterPro" id="IPR013087">
    <property type="entry name" value="Znf_C2H2_type"/>
</dbReference>
<keyword evidence="12" id="KW-0539">Nucleus</keyword>
<dbReference type="Ensembl" id="ENSCPBT00000010121.1">
    <property type="protein sequence ID" value="ENSCPBP00000008422.1"/>
    <property type="gene ID" value="ENSCPBG00000006567.1"/>
</dbReference>
<reference evidence="16" key="1">
    <citation type="submission" date="2025-08" db="UniProtKB">
        <authorList>
            <consortium name="Ensembl"/>
        </authorList>
    </citation>
    <scope>IDENTIFICATION</scope>
</reference>
<organism evidence="16 17">
    <name type="scientific">Chrysemys picta bellii</name>
    <name type="common">Western painted turtle</name>
    <name type="synonym">Emys bellii</name>
    <dbReference type="NCBI Taxonomy" id="8478"/>
    <lineage>
        <taxon>Eukaryota</taxon>
        <taxon>Metazoa</taxon>
        <taxon>Chordata</taxon>
        <taxon>Craniata</taxon>
        <taxon>Vertebrata</taxon>
        <taxon>Euteleostomi</taxon>
        <taxon>Archelosauria</taxon>
        <taxon>Testudinata</taxon>
        <taxon>Testudines</taxon>
        <taxon>Cryptodira</taxon>
        <taxon>Durocryptodira</taxon>
        <taxon>Testudinoidea</taxon>
        <taxon>Emydidae</taxon>
        <taxon>Chrysemys</taxon>
    </lineage>
</organism>
<keyword evidence="3" id="KW-1017">Isopeptide bond</keyword>
<dbReference type="GO" id="GO:0000978">
    <property type="term" value="F:RNA polymerase II cis-regulatory region sequence-specific DNA binding"/>
    <property type="evidence" value="ECO:0007669"/>
    <property type="project" value="TreeGrafter"/>
</dbReference>
<dbReference type="GO" id="GO:0008270">
    <property type="term" value="F:zinc ion binding"/>
    <property type="evidence" value="ECO:0007669"/>
    <property type="project" value="UniProtKB-KW"/>
</dbReference>
<dbReference type="Pfam" id="PF00096">
    <property type="entry name" value="zf-C2H2"/>
    <property type="match status" value="4"/>
</dbReference>
<feature type="region of interest" description="Disordered" evidence="14">
    <location>
        <begin position="1"/>
        <end position="105"/>
    </location>
</feature>
<evidence type="ECO:0000256" key="1">
    <source>
        <dbReference type="ARBA" id="ARBA00004123"/>
    </source>
</evidence>
<keyword evidence="17" id="KW-1185">Reference proteome</keyword>
<evidence type="ECO:0000256" key="4">
    <source>
        <dbReference type="ARBA" id="ARBA00022723"/>
    </source>
</evidence>
<feature type="domain" description="C2H2-type" evidence="15">
    <location>
        <begin position="203"/>
        <end position="230"/>
    </location>
</feature>
<comment type="subcellular location">
    <subcellularLocation>
        <location evidence="1">Nucleus</location>
    </subcellularLocation>
</comment>
<dbReference type="GO" id="GO:0005634">
    <property type="term" value="C:nucleus"/>
    <property type="evidence" value="ECO:0007669"/>
    <property type="project" value="UniProtKB-SubCell"/>
</dbReference>
<keyword evidence="6 13" id="KW-0863">Zinc-finger</keyword>
<comment type="similarity">
    <text evidence="2">Belongs to the krueppel C2H2-type zinc-finger protein family.</text>
</comment>
<evidence type="ECO:0000256" key="14">
    <source>
        <dbReference type="SAM" id="MobiDB-lite"/>
    </source>
</evidence>
<evidence type="ECO:0000256" key="6">
    <source>
        <dbReference type="ARBA" id="ARBA00022771"/>
    </source>
</evidence>
<dbReference type="GeneTree" id="ENSGT01150000286944"/>
<evidence type="ECO:0000256" key="9">
    <source>
        <dbReference type="ARBA" id="ARBA00023015"/>
    </source>
</evidence>
<evidence type="ECO:0000313" key="17">
    <source>
        <dbReference type="Proteomes" id="UP000694380"/>
    </source>
</evidence>
<dbReference type="SUPFAM" id="SSF57667">
    <property type="entry name" value="beta-beta-alpha zinc fingers"/>
    <property type="match status" value="3"/>
</dbReference>
<evidence type="ECO:0000256" key="12">
    <source>
        <dbReference type="ARBA" id="ARBA00023242"/>
    </source>
</evidence>
<dbReference type="AlphaFoldDB" id="A0A8C3FLH3"/>
<keyword evidence="4" id="KW-0479">Metal-binding</keyword>
<proteinExistence type="inferred from homology"/>
<dbReference type="PROSITE" id="PS00028">
    <property type="entry name" value="ZINC_FINGER_C2H2_1"/>
    <property type="match status" value="4"/>
</dbReference>
<keyword evidence="9" id="KW-0805">Transcription regulation</keyword>
<evidence type="ECO:0000256" key="10">
    <source>
        <dbReference type="ARBA" id="ARBA00023125"/>
    </source>
</evidence>
<dbReference type="Proteomes" id="UP000694380">
    <property type="component" value="Unplaced"/>
</dbReference>
<dbReference type="FunFam" id="3.30.160.60:FF:000690">
    <property type="entry name" value="Zinc finger protein 354C"/>
    <property type="match status" value="1"/>
</dbReference>
<evidence type="ECO:0000256" key="3">
    <source>
        <dbReference type="ARBA" id="ARBA00022499"/>
    </source>
</evidence>
<dbReference type="SMART" id="SM00355">
    <property type="entry name" value="ZnF_C2H2"/>
    <property type="match status" value="5"/>
</dbReference>
<evidence type="ECO:0000256" key="7">
    <source>
        <dbReference type="ARBA" id="ARBA00022833"/>
    </source>
</evidence>
<dbReference type="Gene3D" id="3.30.160.60">
    <property type="entry name" value="Classic Zinc Finger"/>
    <property type="match status" value="6"/>
</dbReference>